<feature type="compositionally biased region" description="Low complexity" evidence="8">
    <location>
        <begin position="42"/>
        <end position="53"/>
    </location>
</feature>
<dbReference type="VEuPathDB" id="TriTrypDB:BSAL_89080"/>
<feature type="domain" description="PAP-associated" evidence="9">
    <location>
        <begin position="458"/>
        <end position="520"/>
    </location>
</feature>
<proteinExistence type="predicted"/>
<keyword evidence="5" id="KW-0479">Metal-binding</keyword>
<name>A0A0S4J6F2_BODSA</name>
<evidence type="ECO:0000256" key="4">
    <source>
        <dbReference type="ARBA" id="ARBA00022679"/>
    </source>
</evidence>
<dbReference type="Gene3D" id="3.30.70.1970">
    <property type="match status" value="1"/>
</dbReference>
<feature type="compositionally biased region" description="Low complexity" evidence="8">
    <location>
        <begin position="596"/>
        <end position="610"/>
    </location>
</feature>
<evidence type="ECO:0000256" key="3">
    <source>
        <dbReference type="ARBA" id="ARBA00012472"/>
    </source>
</evidence>
<evidence type="ECO:0000256" key="5">
    <source>
        <dbReference type="ARBA" id="ARBA00022723"/>
    </source>
</evidence>
<evidence type="ECO:0000313" key="11">
    <source>
        <dbReference type="EMBL" id="CUG84887.1"/>
    </source>
</evidence>
<comment type="cofactor">
    <cofactor evidence="1">
        <name>Mn(2+)</name>
        <dbReference type="ChEBI" id="CHEBI:29035"/>
    </cofactor>
</comment>
<dbReference type="GO" id="GO:0046872">
    <property type="term" value="F:metal ion binding"/>
    <property type="evidence" value="ECO:0007669"/>
    <property type="project" value="UniProtKB-KW"/>
</dbReference>
<dbReference type="SUPFAM" id="SSF81631">
    <property type="entry name" value="PAP/OAS1 substrate-binding domain"/>
    <property type="match status" value="1"/>
</dbReference>
<dbReference type="OrthoDB" id="2274644at2759"/>
<evidence type="ECO:0000259" key="10">
    <source>
        <dbReference type="Pfam" id="PF22600"/>
    </source>
</evidence>
<feature type="compositionally biased region" description="Low complexity" evidence="8">
    <location>
        <begin position="835"/>
        <end position="847"/>
    </location>
</feature>
<keyword evidence="12" id="KW-1185">Reference proteome</keyword>
<dbReference type="Pfam" id="PF03828">
    <property type="entry name" value="PAP_assoc"/>
    <property type="match status" value="1"/>
</dbReference>
<comment type="cofactor">
    <cofactor evidence="2">
        <name>Mg(2+)</name>
        <dbReference type="ChEBI" id="CHEBI:18420"/>
    </cofactor>
</comment>
<sequence>MDNLHHNDGAHTTNAMAQPHQGAQGGVQQSGGQGDDDDFLHSSSPTSSSSSSTRLYSCDACSNVCFGNAEQLEEHVRLRHIPVMLPQFEEMSNASSMVKDNWEALQTSESVSEKLTLWGEKAFGLALQRDAGLNKMQEAHAARAQLEVAVQRWLPSCSVYIFGSSVALGVWDGSSDVDFTVVDVNALERGAWNPNEKQAVRSIAQVLYRAGFSTQNLELIPFARVPIIKHHKNTPLIPPVALRAVGQWPDDVEKTVARSARFSLASPASPQDRLLMEASVRASLSHQDAAEQIWWDRRGTEMCVTFSTSTEAMRALTATPATTASNKCMRAAPLHMEFSPELFHVDFDLSFRVFGIRNSQLLRKYLLAHPCARPGSLVLKDWSKSSGVNNSQAGFLTSYAINMLWIYFLVQRGVVPYVDPLDIPASLASPEHSRDPQYSPMLSPELSEEQRRAQFSEMGRLLVDFFQFYANEFDWETHVVSLNRKSITTKAQLGWDEEDVQQGRKHTRYVMCIEDPYEENLNLGRHLGPTKSMKVLHELRKGLLSLLKDDLTSSSVFELCDDASKNVVMLPPGDALLKLVKHILIAFEEAAYQQQQQPTTTQEVEGAASSSPPPKRAAANGSATTFIKSDALHSHLHKQAPLELELALKFWSWQQLLHRLGYKCLGGVVYRRGTLLSSSPAAATDAQPSQASQPSSSSSTSSSLDDATARVRAALRQQLDTVQRDGATWGDLPLVEEAVTTPISDVSTPSPTTPTTMSATSSLSLTLASCHTQWRHDAVARCAASVALRCRTEETAATPSVAAKSSRRGVGPQRCSATSSSRHHQRMSFTAEMGSHAAATAAPPSHALGRSVASSAQNAIRRFFL</sequence>
<gene>
    <name evidence="11" type="ORF">BSAL_89080</name>
</gene>
<organism evidence="11 12">
    <name type="scientific">Bodo saltans</name>
    <name type="common">Flagellated protozoan</name>
    <dbReference type="NCBI Taxonomy" id="75058"/>
    <lineage>
        <taxon>Eukaryota</taxon>
        <taxon>Discoba</taxon>
        <taxon>Euglenozoa</taxon>
        <taxon>Kinetoplastea</taxon>
        <taxon>Metakinetoplastina</taxon>
        <taxon>Eubodonida</taxon>
        <taxon>Bodonidae</taxon>
        <taxon>Bodo</taxon>
    </lineage>
</organism>
<feature type="region of interest" description="Disordered" evidence="8">
    <location>
        <begin position="1"/>
        <end position="55"/>
    </location>
</feature>
<dbReference type="GO" id="GO:0005739">
    <property type="term" value="C:mitochondrion"/>
    <property type="evidence" value="ECO:0007669"/>
    <property type="project" value="UniProtKB-ARBA"/>
</dbReference>
<keyword evidence="4 11" id="KW-0808">Transferase</keyword>
<dbReference type="Proteomes" id="UP000051952">
    <property type="component" value="Unassembled WGS sequence"/>
</dbReference>
<feature type="region of interest" description="Disordered" evidence="8">
    <location>
        <begin position="681"/>
        <end position="707"/>
    </location>
</feature>
<dbReference type="InterPro" id="IPR002058">
    <property type="entry name" value="PAP_assoc"/>
</dbReference>
<feature type="domain" description="Poly(A) RNA polymerase mitochondrial-like central palm" evidence="10">
    <location>
        <begin position="136"/>
        <end position="233"/>
    </location>
</feature>
<dbReference type="InterPro" id="IPR054708">
    <property type="entry name" value="MTPAP-like_central"/>
</dbReference>
<dbReference type="Gene3D" id="1.10.1410.10">
    <property type="match status" value="1"/>
</dbReference>
<dbReference type="PANTHER" id="PTHR12271">
    <property type="entry name" value="POLY A POLYMERASE CID PAP -RELATED"/>
    <property type="match status" value="1"/>
</dbReference>
<dbReference type="SUPFAM" id="SSF81301">
    <property type="entry name" value="Nucleotidyltransferase"/>
    <property type="match status" value="1"/>
</dbReference>
<evidence type="ECO:0000256" key="6">
    <source>
        <dbReference type="ARBA" id="ARBA00022842"/>
    </source>
</evidence>
<dbReference type="GO" id="GO:0050265">
    <property type="term" value="F:RNA uridylyltransferase activity"/>
    <property type="evidence" value="ECO:0007669"/>
    <property type="project" value="UniProtKB-EC"/>
</dbReference>
<evidence type="ECO:0000256" key="2">
    <source>
        <dbReference type="ARBA" id="ARBA00001946"/>
    </source>
</evidence>
<feature type="region of interest" description="Disordered" evidence="8">
    <location>
        <begin position="831"/>
        <end position="850"/>
    </location>
</feature>
<dbReference type="EC" id="2.7.7.52" evidence="3"/>
<feature type="region of interest" description="Disordered" evidence="8">
    <location>
        <begin position="794"/>
        <end position="826"/>
    </location>
</feature>
<dbReference type="Pfam" id="PF22600">
    <property type="entry name" value="MTPAP-like_central"/>
    <property type="match status" value="1"/>
</dbReference>
<dbReference type="InterPro" id="IPR043519">
    <property type="entry name" value="NT_sf"/>
</dbReference>
<dbReference type="GO" id="GO:0031123">
    <property type="term" value="P:RNA 3'-end processing"/>
    <property type="evidence" value="ECO:0007669"/>
    <property type="project" value="TreeGrafter"/>
</dbReference>
<feature type="compositionally biased region" description="Low complexity" evidence="8">
    <location>
        <begin position="681"/>
        <end position="706"/>
    </location>
</feature>
<dbReference type="AlphaFoldDB" id="A0A0S4J6F2"/>
<dbReference type="Gene3D" id="3.30.460.50">
    <property type="match status" value="1"/>
</dbReference>
<dbReference type="CDD" id="cd05402">
    <property type="entry name" value="NT_PAP_TUTase"/>
    <property type="match status" value="1"/>
</dbReference>
<feature type="compositionally biased region" description="Gly residues" evidence="8">
    <location>
        <begin position="23"/>
        <end position="33"/>
    </location>
</feature>
<evidence type="ECO:0000256" key="7">
    <source>
        <dbReference type="ARBA" id="ARBA00049105"/>
    </source>
</evidence>
<evidence type="ECO:0000313" key="12">
    <source>
        <dbReference type="Proteomes" id="UP000051952"/>
    </source>
</evidence>
<keyword evidence="6" id="KW-0460">Magnesium</keyword>
<reference evidence="12" key="1">
    <citation type="submission" date="2015-09" db="EMBL/GenBank/DDBJ databases">
        <authorList>
            <consortium name="Pathogen Informatics"/>
        </authorList>
    </citation>
    <scope>NUCLEOTIDE SEQUENCE [LARGE SCALE GENOMIC DNA]</scope>
    <source>
        <strain evidence="12">Lake Konstanz</strain>
    </source>
</reference>
<dbReference type="EMBL" id="CYKH01001133">
    <property type="protein sequence ID" value="CUG84887.1"/>
    <property type="molecule type" value="Genomic_DNA"/>
</dbReference>
<dbReference type="PANTHER" id="PTHR12271:SF98">
    <property type="entry name" value="RNA EDITING 3' TERMINAL URIDYLYL TRANSFERASE 1"/>
    <property type="match status" value="1"/>
</dbReference>
<protein>
    <recommendedName>
        <fullName evidence="3">RNA uridylyltransferase</fullName>
        <ecNumber evidence="3">2.7.7.52</ecNumber>
    </recommendedName>
</protein>
<comment type="catalytic activity">
    <reaction evidence="7">
        <text>RNA(n) + UTP = RNA(n)-3'-uridine ribonucleotide + diphosphate</text>
        <dbReference type="Rhea" id="RHEA:14785"/>
        <dbReference type="Rhea" id="RHEA-COMP:14527"/>
        <dbReference type="Rhea" id="RHEA-COMP:17348"/>
        <dbReference type="ChEBI" id="CHEBI:33019"/>
        <dbReference type="ChEBI" id="CHEBI:46398"/>
        <dbReference type="ChEBI" id="CHEBI:140395"/>
        <dbReference type="ChEBI" id="CHEBI:173116"/>
        <dbReference type="EC" id="2.7.7.52"/>
    </reaction>
</comment>
<evidence type="ECO:0000256" key="8">
    <source>
        <dbReference type="SAM" id="MobiDB-lite"/>
    </source>
</evidence>
<feature type="region of interest" description="Disordered" evidence="8">
    <location>
        <begin position="596"/>
        <end position="621"/>
    </location>
</feature>
<accession>A0A0S4J6F2</accession>
<evidence type="ECO:0000259" key="9">
    <source>
        <dbReference type="Pfam" id="PF03828"/>
    </source>
</evidence>
<evidence type="ECO:0000256" key="1">
    <source>
        <dbReference type="ARBA" id="ARBA00001936"/>
    </source>
</evidence>